<dbReference type="GO" id="GO:0016787">
    <property type="term" value="F:hydrolase activity"/>
    <property type="evidence" value="ECO:0007669"/>
    <property type="project" value="UniProtKB-KW"/>
</dbReference>
<evidence type="ECO:0000313" key="6">
    <source>
        <dbReference type="EMBL" id="SVC35263.1"/>
    </source>
</evidence>
<keyword evidence="2" id="KW-0378">Hydrolase</keyword>
<accession>A0A382LGF2</accession>
<evidence type="ECO:0000256" key="2">
    <source>
        <dbReference type="ARBA" id="ARBA00022801"/>
    </source>
</evidence>
<keyword evidence="4" id="KW-0067">ATP-binding</keyword>
<organism evidence="6">
    <name type="scientific">marine metagenome</name>
    <dbReference type="NCBI Taxonomy" id="408172"/>
    <lineage>
        <taxon>unclassified sequences</taxon>
        <taxon>metagenomes</taxon>
        <taxon>ecological metagenomes</taxon>
    </lineage>
</organism>
<evidence type="ECO:0000256" key="3">
    <source>
        <dbReference type="ARBA" id="ARBA00022806"/>
    </source>
</evidence>
<dbReference type="InterPro" id="IPR007502">
    <property type="entry name" value="Helicase-assoc_dom"/>
</dbReference>
<feature type="non-terminal residue" evidence="6">
    <location>
        <position position="1"/>
    </location>
</feature>
<dbReference type="Pfam" id="PF21010">
    <property type="entry name" value="HA2_C"/>
    <property type="match status" value="1"/>
</dbReference>
<protein>
    <recommendedName>
        <fullName evidence="5">Helicase-associated domain-containing protein</fullName>
    </recommendedName>
</protein>
<evidence type="ECO:0000256" key="4">
    <source>
        <dbReference type="ARBA" id="ARBA00022840"/>
    </source>
</evidence>
<dbReference type="InterPro" id="IPR048333">
    <property type="entry name" value="HA2_WH"/>
</dbReference>
<evidence type="ECO:0000259" key="5">
    <source>
        <dbReference type="SMART" id="SM00847"/>
    </source>
</evidence>
<dbReference type="PANTHER" id="PTHR18934">
    <property type="entry name" value="ATP-DEPENDENT RNA HELICASE"/>
    <property type="match status" value="1"/>
</dbReference>
<name>A0A382LGF2_9ZZZZ</name>
<keyword evidence="1" id="KW-0547">Nucleotide-binding</keyword>
<dbReference type="SMART" id="SM00847">
    <property type="entry name" value="HA2"/>
    <property type="match status" value="1"/>
</dbReference>
<proteinExistence type="predicted"/>
<dbReference type="Pfam" id="PF07717">
    <property type="entry name" value="OB_NTP_bind"/>
    <property type="match status" value="1"/>
</dbReference>
<keyword evidence="3" id="KW-0347">Helicase</keyword>
<sequence>RGGYQLLEELGAIDRGKSLTRLGQDMAHMPISPTVSRMVLQAHAEGALPEILVIAAGVSAQDPRERPAGQESEADRMHQQFVDNRSDFLTLFNIWIAYHDRMEQGTQSQLRKFCRQHFLSFLRMREWRDIHAQLRNTLEELGGFRLDLSCAQRDDAYDAVHRCVLTGLFSNVAHKKESADQAQASRNHYSAARGRQVMLFPGSGLFERRAKSSHSDERASAPAWIVAAEMVETNRLYARTAAAIKPEWIVDLGQYLCRSSYRDPHWSRAAGRVLVHETQRLHGLVVAQRRVGYGKIAPREARDIFIREALIAAEVDGIPHAFYEHNRQTFHRLETWQSRLRQRHAVDLDDAFHDFYAEHLPEGTASTHDLNGLIRDHGGDDGFLHADEATLLSGSDLSVDR</sequence>
<gene>
    <name evidence="6" type="ORF">METZ01_LOCUS288117</name>
</gene>
<dbReference type="GO" id="GO:0005524">
    <property type="term" value="F:ATP binding"/>
    <property type="evidence" value="ECO:0007669"/>
    <property type="project" value="UniProtKB-KW"/>
</dbReference>
<dbReference type="InterPro" id="IPR024590">
    <property type="entry name" value="HrpA_C"/>
</dbReference>
<dbReference type="Pfam" id="PF11898">
    <property type="entry name" value="DUF3418"/>
    <property type="match status" value="1"/>
</dbReference>
<dbReference type="EMBL" id="UINC01086625">
    <property type="protein sequence ID" value="SVC35263.1"/>
    <property type="molecule type" value="Genomic_DNA"/>
</dbReference>
<reference evidence="6" key="1">
    <citation type="submission" date="2018-05" db="EMBL/GenBank/DDBJ databases">
        <authorList>
            <person name="Lanie J.A."/>
            <person name="Ng W.-L."/>
            <person name="Kazmierczak K.M."/>
            <person name="Andrzejewski T.M."/>
            <person name="Davidsen T.M."/>
            <person name="Wayne K.J."/>
            <person name="Tettelin H."/>
            <person name="Glass J.I."/>
            <person name="Rusch D."/>
            <person name="Podicherti R."/>
            <person name="Tsui H.-C.T."/>
            <person name="Winkler M.E."/>
        </authorList>
    </citation>
    <scope>NUCLEOTIDE SEQUENCE</scope>
</reference>
<dbReference type="InterPro" id="IPR027417">
    <property type="entry name" value="P-loop_NTPase"/>
</dbReference>
<dbReference type="Pfam" id="PF04408">
    <property type="entry name" value="WHD_HA2"/>
    <property type="match status" value="1"/>
</dbReference>
<dbReference type="AlphaFoldDB" id="A0A382LGF2"/>
<dbReference type="SUPFAM" id="SSF52540">
    <property type="entry name" value="P-loop containing nucleoside triphosphate hydrolases"/>
    <property type="match status" value="1"/>
</dbReference>
<dbReference type="InterPro" id="IPR011709">
    <property type="entry name" value="DEAD-box_helicase_OB_fold"/>
</dbReference>
<dbReference type="Gene3D" id="1.20.120.1080">
    <property type="match status" value="1"/>
</dbReference>
<dbReference type="PANTHER" id="PTHR18934:SF99">
    <property type="entry name" value="ATP-DEPENDENT RNA HELICASE DHX37-RELATED"/>
    <property type="match status" value="1"/>
</dbReference>
<evidence type="ECO:0000256" key="1">
    <source>
        <dbReference type="ARBA" id="ARBA00022741"/>
    </source>
</evidence>
<dbReference type="GO" id="GO:0003723">
    <property type="term" value="F:RNA binding"/>
    <property type="evidence" value="ECO:0007669"/>
    <property type="project" value="TreeGrafter"/>
</dbReference>
<dbReference type="GO" id="GO:0004386">
    <property type="term" value="F:helicase activity"/>
    <property type="evidence" value="ECO:0007669"/>
    <property type="project" value="UniProtKB-KW"/>
</dbReference>
<feature type="domain" description="Helicase-associated" evidence="5">
    <location>
        <begin position="2"/>
        <end position="92"/>
    </location>
</feature>
<feature type="non-terminal residue" evidence="6">
    <location>
        <position position="401"/>
    </location>
</feature>